<sequence length="107" mass="12420">MKKLTKIIIAVAILFAAGMTSMSVFANSDNGTNASERFEPLDDNTRTTEQERREHLKEQVERGNLSPDEAEEMNEWMDDTNRDCHGRDSFGKREMWGMGRQHHRMMD</sequence>
<feature type="compositionally biased region" description="Acidic residues" evidence="1">
    <location>
        <begin position="68"/>
        <end position="78"/>
    </location>
</feature>
<keyword evidence="4" id="KW-1185">Reference proteome</keyword>
<evidence type="ECO:0000256" key="2">
    <source>
        <dbReference type="SAM" id="SignalP"/>
    </source>
</evidence>
<feature type="compositionally biased region" description="Basic and acidic residues" evidence="1">
    <location>
        <begin position="79"/>
        <end position="92"/>
    </location>
</feature>
<protein>
    <submittedName>
        <fullName evidence="3">Uncharacterized protein</fullName>
    </submittedName>
</protein>
<feature type="signal peptide" evidence="2">
    <location>
        <begin position="1"/>
        <end position="26"/>
    </location>
</feature>
<accession>A0A1L8QQF3</accession>
<comment type="caution">
    <text evidence="3">The sequence shown here is derived from an EMBL/GenBank/DDBJ whole genome shotgun (WGS) entry which is preliminary data.</text>
</comment>
<feature type="compositionally biased region" description="Basic and acidic residues" evidence="1">
    <location>
        <begin position="36"/>
        <end position="61"/>
    </location>
</feature>
<feature type="chain" id="PRO_5009879543" evidence="2">
    <location>
        <begin position="27"/>
        <end position="107"/>
    </location>
</feature>
<feature type="region of interest" description="Disordered" evidence="1">
    <location>
        <begin position="27"/>
        <end position="92"/>
    </location>
</feature>
<dbReference type="EMBL" id="JXKD01000013">
    <property type="protein sequence ID" value="OJG09741.1"/>
    <property type="molecule type" value="Genomic_DNA"/>
</dbReference>
<proteinExistence type="predicted"/>
<gene>
    <name evidence="3" type="ORF">RU93_GL000556</name>
</gene>
<keyword evidence="2" id="KW-0732">Signal</keyword>
<name>A0A1L8QQF3_9ENTE</name>
<evidence type="ECO:0000313" key="4">
    <source>
        <dbReference type="Proteomes" id="UP000182149"/>
    </source>
</evidence>
<dbReference type="RefSeq" id="WP_071875260.1">
    <property type="nucleotide sequence ID" value="NZ_JBHSHF010000022.1"/>
</dbReference>
<evidence type="ECO:0000256" key="1">
    <source>
        <dbReference type="SAM" id="MobiDB-lite"/>
    </source>
</evidence>
<dbReference type="STRING" id="328396.RU93_GL000556"/>
<dbReference type="AlphaFoldDB" id="A0A1L8QQF3"/>
<evidence type="ECO:0000313" key="3">
    <source>
        <dbReference type="EMBL" id="OJG09741.1"/>
    </source>
</evidence>
<reference evidence="3 4" key="1">
    <citation type="submission" date="2014-12" db="EMBL/GenBank/DDBJ databases">
        <title>Draft genome sequences of 29 type strains of Enterococci.</title>
        <authorList>
            <person name="Zhong Z."/>
            <person name="Sun Z."/>
            <person name="Liu W."/>
            <person name="Zhang W."/>
            <person name="Zhang H."/>
        </authorList>
    </citation>
    <scope>NUCLEOTIDE SEQUENCE [LARGE SCALE GENOMIC DNA]</scope>
    <source>
        <strain evidence="3 4">DSM 17690</strain>
    </source>
</reference>
<organism evidence="3 4">
    <name type="scientific">Enterococcus aquimarinus</name>
    <dbReference type="NCBI Taxonomy" id="328396"/>
    <lineage>
        <taxon>Bacteria</taxon>
        <taxon>Bacillati</taxon>
        <taxon>Bacillota</taxon>
        <taxon>Bacilli</taxon>
        <taxon>Lactobacillales</taxon>
        <taxon>Enterococcaceae</taxon>
        <taxon>Enterococcus</taxon>
    </lineage>
</organism>
<dbReference type="Proteomes" id="UP000182149">
    <property type="component" value="Unassembled WGS sequence"/>
</dbReference>